<dbReference type="PANTHER" id="PTHR32305">
    <property type="match status" value="1"/>
</dbReference>
<dbReference type="Gene3D" id="2.180.10.10">
    <property type="entry name" value="RHS repeat-associated core"/>
    <property type="match status" value="1"/>
</dbReference>
<keyword evidence="1" id="KW-0732">Signal</keyword>
<comment type="caution">
    <text evidence="2">The sequence shown here is derived from an EMBL/GenBank/DDBJ whole genome shotgun (WGS) entry which is preliminary data.</text>
</comment>
<reference evidence="2 3" key="1">
    <citation type="submission" date="2018-08" db="EMBL/GenBank/DDBJ databases">
        <title>Chitinophaga sp. K20C18050901, a novel bacterium isolated from forest soil.</title>
        <authorList>
            <person name="Wang C."/>
        </authorList>
    </citation>
    <scope>NUCLEOTIDE SEQUENCE [LARGE SCALE GENOMIC DNA]</scope>
    <source>
        <strain evidence="2 3">K20C18050901</strain>
    </source>
</reference>
<dbReference type="Proteomes" id="UP000261174">
    <property type="component" value="Unassembled WGS sequence"/>
</dbReference>
<proteinExistence type="predicted"/>
<keyword evidence="3" id="KW-1185">Reference proteome</keyword>
<sequence length="2810" mass="307894">MIMKEFYKWLTLSLCLFVALSSHAQRITVLKKSLDGSKGELLANASIEVKDSAFFSGNTKLKTPYAAKNIIVFHINEYSGRVLPDTFSAVANVRVIYKRPDSVMDSVDQSLHINYSKNVAYTSRSSFVFNNTHQVTLKLLSLNISNDNDKVINSLLLDNEMDVQVTYALNCTDDAVQSISATATANTDSTDELTVSWPALTGADEYDLEWTYVDSSALAANKYGDPINPVLLFRNNASRVTITGTSYSIPLLYDGKGTLFFRVRAVQDKGSYARIETPWSSSFSGGLGSFDFVGHQRALNWNSKVSFAEDGKRNVVVAYYDGSLRNRQTVTKDNTTNTTIVGEKLYDYQGRETIQVMPSPTLSSVIKYSRNFNRGLNGEYDKSNYDTLPTPEAFLTASAAKMSTESGANQYYSSNNPEKDEGMNRYIPDAGGYAFTETVYTQDNTNRISRQGGLGETFRLGGNHETKYYYDAPNDNDLDVLFGTEAGDKSHYFKNTVQDANGQMSVSYVDMHGRTVATALAGVADSADLENLSSNIGFTVTDTLSRAGSNTIRDLTLESTHSQLVAQKGDYHFHYSLTPPVLRKPDCNGDTVCYNGLYDLEITITDDVYNQHLGGKPYEVTYHNFKADSIIADCGTPESFVADFTLQNLEKGSYMITKRLTVNREAMAYYRDSIFMLRNLCTTLSQIIQEQRDLQVNTTCVPDCQSCRDSIGDWNAFRTRYLTKAGVPTQDSAGYRAEALTAYNDAVDACNALCNTTSPVDEMRTAMLEDMSPSSGQYANVEDSSDIYSIFYSDDNDSEPLYSLKSLSYKSATGTVDSVYDESVGGFVLPQSLSAEDFSAKFKPSWASALLEYHPEYCKFLVYQSYESSLLWDRRFEAVNTYAAARDSGFLNPTGNSSIPFKSVTANIDPMAATQATMLNKKLKFYSDVADTTKGISMYSVSTIGVKCDGLGSDCVATYKTMSSAFNESTMCDGDLDMAWRTFRELYLATKSRMLDSLIQLTKCTATTNELIAAGKSVHFTDYSTALTSSGISYIASGDSTKAKDSVAANLAATYASNCQSYVSTWLSQLQTCRYYDTAVINQIFIPKMLAVCKAGADATHVMGSSTVAPGSTNEYSSFQAIIDEYNNAHNITDTLNCNYLLVTAPLPYDAQAVYAESTTYTKPTACECTTLSTLQLEYKSFKKSTDTTFAAYLNRTRNTTLTASQLDALLSACDPDNAACTYVTPAITIPAIIQCNTAAACASCTTIQDLYTSFKSTYPSLKPTKEEGDSSMQQQVNSLFAAYMNNHTGFSKQAWEYLTFIEDTCTLYTSKDSSVCVNNGILHTYNSGDKDMIYDMQRTKDGGYIMAGQTTTGTDQDGYLLKADSTGNVVWAKKYKANGNEYFNRMKPTFDGGYIAVGTVTNTGTAARDLWLVKTNDTGKVVWSKRLGFNTANGEVGQDVIQQSDSSFAFIGKTNFYGSLTDGMIGVVSADGTAQWIRQFGYNSGDEGYSLVQNGDTLVAFGCALYLSYYRPILSMFNRYNGTVEKLTRFSHTLDGFTSIGNYSGYINKTSAGYALNIANTTSAGKTNNSFLGISNSGGVLYNKWMSAPLDSVSTQIMPTSVTLDGGLIAAENFTYSGKTQVVFRKFNADKTIGLSNWMRMDSSMIMYRVFQRTDSSYVGSGGYNNGAFLLFTQPSGLRGCSDSTVKVTLNTLSTSYSTTDTFAINYKWETGYMVDYSVTAIGIHPIHKKSGCDGTLQGCYTLHKGPLLCGNSTPVFGTVAVNSVTNCTDNEFFAVSKGTEIYNAYKDSLNGSFDADYLAMAIAGGQQEVFTVSYSTSEYHYTLYYYDQAGNLVKTISPAGVVIDRSTDWVNRVRAARAAGITLVPGHRMATQYRYNTLNQVVSKVSPDGGESHFWYDRLGRLILSQDAKQHPDNKYSYTTYDALGRINEVGELTSAAVMNDFISRDTTLLSDWLATANNSRKQITKTTYDIAYSSLSQLYLTPGNLRNRVSWTALFNDAAAQDTMGFATATFYSYDVHGNVDTLLQDYKQGGMQESNNRFKKMVYGYDLISGKVNEVGYQPGQQDAFYHRYSYDALNRITNVETSHDSINWDNDAYYHYYKHGPLSRMVLGQEQVQGVDYGYTLQGWLKGVNSTAVTPGYDPGGDGGSGTQVAKDVFGFALHYYGGRDYSPIGTVHPFASGTNLKPLFNGNISAISQNLSSVGTPLQSNYSYDVLNRLTGMQVSKGLNAGTNIWEPEVLADFKERVSYDANGNILSYRRNGNHSFAGTPLGMDSLRYTYKTGTNQLDFVYDSVGASNYENDIDGQTAGNYQYDAIGNLRSDQGAGIDSIEWTVYGKISRIKKSNGSEISYTYDAFGNRVSKRVNGVETWYVRDAAGNVMSIYTKGDGSINNGALSQTEAHLYGSSRLGINAVKVNVENGSVLPGVNMTGLGSGININFTRGEKFFELSNHLGNVLVTVLDRRGGISTDGIFVDHYEPAISSSQEYYPFGMLMPGRQSGGGYRYGFNGQERDDHIAGSGNNYTAEFWEYDTRIGRRWNLDPRPEDGVSMYSVLKNAPIMFYDLSGDTSYKPLSKPVVYQNYPGNPYLNHSKEYFKVAQDIASEEAGKAATAMISVGLLATGVGEVGLTLRGLYAGGELLTANGARLALGTFAKNVALDLFAQTTTTSILNRTNPIKALKDANLTATFLSGVGLPLYSSNIIGNMFQYSYNGGLQTTFDGEVSLFNYAKSVGFGVAFGKLGEKFGEKFGDYATKSIRGISMGIYMSGSLSLGPKVATAAATTFYIGATQVSPKTLDITGGVLDNLTNSKD</sequence>
<evidence type="ECO:0008006" key="4">
    <source>
        <dbReference type="Google" id="ProtNLM"/>
    </source>
</evidence>
<name>A0A3E1NWY1_9BACT</name>
<dbReference type="PANTHER" id="PTHR32305:SF15">
    <property type="entry name" value="PROTEIN RHSA-RELATED"/>
    <property type="match status" value="1"/>
</dbReference>
<evidence type="ECO:0000256" key="1">
    <source>
        <dbReference type="SAM" id="SignalP"/>
    </source>
</evidence>
<evidence type="ECO:0000313" key="3">
    <source>
        <dbReference type="Proteomes" id="UP000261174"/>
    </source>
</evidence>
<evidence type="ECO:0000313" key="2">
    <source>
        <dbReference type="EMBL" id="RFM32364.1"/>
    </source>
</evidence>
<feature type="chain" id="PRO_5017631388" description="RHS repeat-associated core domain-containing protein" evidence="1">
    <location>
        <begin position="25"/>
        <end position="2810"/>
    </location>
</feature>
<accession>A0A3E1NWY1</accession>
<feature type="signal peptide" evidence="1">
    <location>
        <begin position="1"/>
        <end position="24"/>
    </location>
</feature>
<gene>
    <name evidence="2" type="ORF">DXN04_22000</name>
</gene>
<dbReference type="EMBL" id="QTJV01000009">
    <property type="protein sequence ID" value="RFM32364.1"/>
    <property type="molecule type" value="Genomic_DNA"/>
</dbReference>
<protein>
    <recommendedName>
        <fullName evidence="4">RHS repeat-associated core domain-containing protein</fullName>
    </recommendedName>
</protein>
<organism evidence="2 3">
    <name type="scientific">Chitinophaga silvisoli</name>
    <dbReference type="NCBI Taxonomy" id="2291814"/>
    <lineage>
        <taxon>Bacteria</taxon>
        <taxon>Pseudomonadati</taxon>
        <taxon>Bacteroidota</taxon>
        <taxon>Chitinophagia</taxon>
        <taxon>Chitinophagales</taxon>
        <taxon>Chitinophagaceae</taxon>
        <taxon>Chitinophaga</taxon>
    </lineage>
</organism>
<dbReference type="InterPro" id="IPR050708">
    <property type="entry name" value="T6SS_VgrG/RHS"/>
</dbReference>